<dbReference type="GO" id="GO:0005576">
    <property type="term" value="C:extracellular region"/>
    <property type="evidence" value="ECO:0007669"/>
    <property type="project" value="UniProtKB-SubCell"/>
</dbReference>
<comment type="subcellular location">
    <subcellularLocation>
        <location evidence="1">Secreted</location>
    </subcellularLocation>
</comment>
<evidence type="ECO:0000256" key="3">
    <source>
        <dbReference type="ARBA" id="ARBA00022729"/>
    </source>
</evidence>
<evidence type="ECO:0000313" key="7">
    <source>
        <dbReference type="EMBL" id="KIH93895.1"/>
    </source>
</evidence>
<evidence type="ECO:0000256" key="5">
    <source>
        <dbReference type="SAM" id="SignalP"/>
    </source>
</evidence>
<evidence type="ECO:0000256" key="4">
    <source>
        <dbReference type="ARBA" id="ARBA00023157"/>
    </source>
</evidence>
<comment type="caution">
    <text evidence="7">The sequence shown here is derived from an EMBL/GenBank/DDBJ whole genome shotgun (WGS) entry which is preliminary data.</text>
</comment>
<organism evidence="7 8">
    <name type="scientific">Sporothrix brasiliensis 5110</name>
    <dbReference type="NCBI Taxonomy" id="1398154"/>
    <lineage>
        <taxon>Eukaryota</taxon>
        <taxon>Fungi</taxon>
        <taxon>Dikarya</taxon>
        <taxon>Ascomycota</taxon>
        <taxon>Pezizomycotina</taxon>
        <taxon>Sordariomycetes</taxon>
        <taxon>Sordariomycetidae</taxon>
        <taxon>Ophiostomatales</taxon>
        <taxon>Ophiostomataceae</taxon>
        <taxon>Sporothrix</taxon>
    </lineage>
</organism>
<dbReference type="HOGENOM" id="CLU_097613_0_0_1"/>
<protein>
    <recommendedName>
        <fullName evidence="6">AA1-like domain-containing protein</fullName>
    </recommendedName>
</protein>
<gene>
    <name evidence="7" type="ORF">SPBR_06211</name>
</gene>
<dbReference type="GeneID" id="63679394"/>
<evidence type="ECO:0000259" key="6">
    <source>
        <dbReference type="Pfam" id="PF16541"/>
    </source>
</evidence>
<name>A0A0C2J4E5_9PEZI</name>
<dbReference type="InterPro" id="IPR032382">
    <property type="entry name" value="AltA1"/>
</dbReference>
<evidence type="ECO:0000313" key="8">
    <source>
        <dbReference type="Proteomes" id="UP000031575"/>
    </source>
</evidence>
<reference evidence="7 8" key="1">
    <citation type="journal article" date="2014" name="BMC Genomics">
        <title>Comparative genomics of the major fungal agents of human and animal Sporotrichosis: Sporothrix schenckii and Sporothrix brasiliensis.</title>
        <authorList>
            <person name="Teixeira M.M."/>
            <person name="de Almeida L.G."/>
            <person name="Kubitschek-Barreira P."/>
            <person name="Alves F.L."/>
            <person name="Kioshima E.S."/>
            <person name="Abadio A.K."/>
            <person name="Fernandes L."/>
            <person name="Derengowski L.S."/>
            <person name="Ferreira K.S."/>
            <person name="Souza R.C."/>
            <person name="Ruiz J.C."/>
            <person name="de Andrade N.C."/>
            <person name="Paes H.C."/>
            <person name="Nicola A.M."/>
            <person name="Albuquerque P."/>
            <person name="Gerber A.L."/>
            <person name="Martins V.P."/>
            <person name="Peconick L.D."/>
            <person name="Neto A.V."/>
            <person name="Chaucanez C.B."/>
            <person name="Silva P.A."/>
            <person name="Cunha O.L."/>
            <person name="de Oliveira F.F."/>
            <person name="dos Santos T.C."/>
            <person name="Barros A.L."/>
            <person name="Soares M.A."/>
            <person name="de Oliveira L.M."/>
            <person name="Marini M.M."/>
            <person name="Villalobos-Duno H."/>
            <person name="Cunha M.M."/>
            <person name="de Hoog S."/>
            <person name="da Silveira J.F."/>
            <person name="Henrissat B."/>
            <person name="Nino-Vega G.A."/>
            <person name="Cisalpino P.S."/>
            <person name="Mora-Montes H.M."/>
            <person name="Almeida S.R."/>
            <person name="Stajich J.E."/>
            <person name="Lopes-Bezerra L.M."/>
            <person name="Vasconcelos A.T."/>
            <person name="Felipe M.S."/>
        </authorList>
    </citation>
    <scope>NUCLEOTIDE SEQUENCE [LARGE SCALE GENOMIC DNA]</scope>
    <source>
        <strain evidence="7 8">5110</strain>
    </source>
</reference>
<keyword evidence="2" id="KW-0964">Secreted</keyword>
<feature type="signal peptide" evidence="5">
    <location>
        <begin position="1"/>
        <end position="23"/>
    </location>
</feature>
<dbReference type="EMBL" id="AWTV01000004">
    <property type="protein sequence ID" value="KIH93895.1"/>
    <property type="molecule type" value="Genomic_DNA"/>
</dbReference>
<dbReference type="AlphaFoldDB" id="A0A0C2J4E5"/>
<feature type="chain" id="PRO_5002150840" description="AA1-like domain-containing protein" evidence="5">
    <location>
        <begin position="24"/>
        <end position="196"/>
    </location>
</feature>
<dbReference type="RefSeq" id="XP_040621905.1">
    <property type="nucleotide sequence ID" value="XM_040764473.1"/>
</dbReference>
<keyword evidence="8" id="KW-1185">Reference proteome</keyword>
<dbReference type="Pfam" id="PF16541">
    <property type="entry name" value="AltA1"/>
    <property type="match status" value="1"/>
</dbReference>
<sequence length="196" mass="20589">MVRSSPRALVGLLAASAAATVSAAPTVAARGDAPACAPPPAGTKYAWSIGEFVFNTSITFSTPAHQIDGGVVQFNLTNPALAYPAVCAAYSSQLSEFFYGNIVYNCTTENPDTATAFTFNAPTGQLNVNQSWLCIDTDNGPYPATFAYGASVDLTPACTSSIYQNPDWHMGEIYSSNTTTCVQKDVTLTPHPQAEA</sequence>
<accession>A0A0C2J4E5</accession>
<evidence type="ECO:0000256" key="1">
    <source>
        <dbReference type="ARBA" id="ARBA00004613"/>
    </source>
</evidence>
<feature type="domain" description="AA1-like" evidence="6">
    <location>
        <begin position="54"/>
        <end position="181"/>
    </location>
</feature>
<evidence type="ECO:0000256" key="2">
    <source>
        <dbReference type="ARBA" id="ARBA00022525"/>
    </source>
</evidence>
<keyword evidence="3 5" id="KW-0732">Signal</keyword>
<keyword evidence="4" id="KW-1015">Disulfide bond</keyword>
<dbReference type="OrthoDB" id="3539798at2759"/>
<proteinExistence type="predicted"/>
<dbReference type="Proteomes" id="UP000031575">
    <property type="component" value="Unassembled WGS sequence"/>
</dbReference>
<dbReference type="VEuPathDB" id="FungiDB:SPBR_06211"/>